<dbReference type="Proteomes" id="UP000483286">
    <property type="component" value="Unassembled WGS sequence"/>
</dbReference>
<accession>A0A7C9LSM8</accession>
<evidence type="ECO:0000313" key="3">
    <source>
        <dbReference type="Proteomes" id="UP000483286"/>
    </source>
</evidence>
<dbReference type="AlphaFoldDB" id="A0A7C9LSM8"/>
<name>A0A7C9LSM8_9DEIO</name>
<dbReference type="RefSeq" id="WP_157460361.1">
    <property type="nucleotide sequence ID" value="NZ_WQLB01000026.1"/>
</dbReference>
<sequence length="131" mass="14399">MRRLLLLLILLPSAALALLTVPPGLPVCRLQVVPDYTLGVTFRAALRLAPACPFGTVLRVRKSSTTSTRRTGAPYQPIKPEQGAWEVGAPGQPLKSPVPASERWTLRSWRWEYFDAAAARWRGGEVLRAAP</sequence>
<feature type="region of interest" description="Disordered" evidence="1">
    <location>
        <begin position="63"/>
        <end position="82"/>
    </location>
</feature>
<organism evidence="2 3">
    <name type="scientific">Deinococcus arboris</name>
    <dbReference type="NCBI Taxonomy" id="2682977"/>
    <lineage>
        <taxon>Bacteria</taxon>
        <taxon>Thermotogati</taxon>
        <taxon>Deinococcota</taxon>
        <taxon>Deinococci</taxon>
        <taxon>Deinococcales</taxon>
        <taxon>Deinococcaceae</taxon>
        <taxon>Deinococcus</taxon>
    </lineage>
</organism>
<evidence type="ECO:0000313" key="2">
    <source>
        <dbReference type="EMBL" id="MVN88301.1"/>
    </source>
</evidence>
<evidence type="ECO:0000256" key="1">
    <source>
        <dbReference type="SAM" id="MobiDB-lite"/>
    </source>
</evidence>
<gene>
    <name evidence="2" type="ORF">GO986_16265</name>
</gene>
<dbReference type="EMBL" id="WQLB01000026">
    <property type="protein sequence ID" value="MVN88301.1"/>
    <property type="molecule type" value="Genomic_DNA"/>
</dbReference>
<proteinExistence type="predicted"/>
<comment type="caution">
    <text evidence="2">The sequence shown here is derived from an EMBL/GenBank/DDBJ whole genome shotgun (WGS) entry which is preliminary data.</text>
</comment>
<reference evidence="2 3" key="1">
    <citation type="submission" date="2019-12" db="EMBL/GenBank/DDBJ databases">
        <title>Deinococcus sp. HMF7620 Genome sequencing and assembly.</title>
        <authorList>
            <person name="Kang H."/>
            <person name="Kim H."/>
            <person name="Joh K."/>
        </authorList>
    </citation>
    <scope>NUCLEOTIDE SEQUENCE [LARGE SCALE GENOMIC DNA]</scope>
    <source>
        <strain evidence="2 3">HMF7620</strain>
    </source>
</reference>
<keyword evidence="3" id="KW-1185">Reference proteome</keyword>
<protein>
    <submittedName>
        <fullName evidence="2">Uncharacterized protein</fullName>
    </submittedName>
</protein>